<dbReference type="NCBIfam" id="TIGR03128">
    <property type="entry name" value="RuMP_HxlA"/>
    <property type="match status" value="1"/>
</dbReference>
<dbReference type="Pfam" id="PF00215">
    <property type="entry name" value="OMPdecase"/>
    <property type="match status" value="1"/>
</dbReference>
<dbReference type="GO" id="GO:0004590">
    <property type="term" value="F:orotidine-5'-phosphate decarboxylase activity"/>
    <property type="evidence" value="ECO:0007669"/>
    <property type="project" value="InterPro"/>
</dbReference>
<dbReference type="GO" id="GO:0019854">
    <property type="term" value="P:L-ascorbic acid catabolic process"/>
    <property type="evidence" value="ECO:0007669"/>
    <property type="project" value="TreeGrafter"/>
</dbReference>
<protein>
    <recommendedName>
        <fullName evidence="4">3-hexulose-6-phosphate synthase</fullName>
        <ecNumber evidence="4">4.1.2.43</ecNumber>
    </recommendedName>
</protein>
<dbReference type="CDD" id="cd04726">
    <property type="entry name" value="KGPDC_HPS"/>
    <property type="match status" value="1"/>
</dbReference>
<gene>
    <name evidence="8" type="ORF">Thert_00834</name>
</gene>
<dbReference type="RefSeq" id="WP_094396962.1">
    <property type="nucleotide sequence ID" value="NZ_CP016893.1"/>
</dbReference>
<evidence type="ECO:0000256" key="1">
    <source>
        <dbReference type="ARBA" id="ARBA00000718"/>
    </source>
</evidence>
<comment type="catalytic activity">
    <reaction evidence="1">
        <text>D-ribulose 5-phosphate + formaldehyde = D-arabino-hex-3-ulose 6-phosphate</text>
        <dbReference type="Rhea" id="RHEA:25201"/>
        <dbReference type="ChEBI" id="CHEBI:16842"/>
        <dbReference type="ChEBI" id="CHEBI:58121"/>
        <dbReference type="ChEBI" id="CHEBI:58542"/>
        <dbReference type="EC" id="4.1.2.43"/>
    </reaction>
</comment>
<dbReference type="InterPro" id="IPR041710">
    <property type="entry name" value="HPS/KGPDC"/>
</dbReference>
<dbReference type="InterPro" id="IPR001754">
    <property type="entry name" value="OMPdeCOase_dom"/>
</dbReference>
<dbReference type="InterPro" id="IPR013785">
    <property type="entry name" value="Aldolase_TIM"/>
</dbReference>
<dbReference type="InterPro" id="IPR017553">
    <property type="entry name" value="3-hexulose-6-phosphate_synth"/>
</dbReference>
<dbReference type="PANTHER" id="PTHR35039">
    <property type="entry name" value="3-KETO-L-GULONATE-6-PHOSPHATE DECARBOXYLASE SGBH-RELATED"/>
    <property type="match status" value="1"/>
</dbReference>
<feature type="domain" description="Orotidine 5'-phosphate decarboxylase" evidence="7">
    <location>
        <begin position="2"/>
        <end position="200"/>
    </location>
</feature>
<dbReference type="EC" id="4.1.2.43" evidence="4"/>
<dbReference type="GO" id="GO:0006207">
    <property type="term" value="P:'de novo' pyrimidine nucleobase biosynthetic process"/>
    <property type="evidence" value="ECO:0007669"/>
    <property type="project" value="InterPro"/>
</dbReference>
<dbReference type="AlphaFoldDB" id="A0A223HX72"/>
<organism evidence="8 9">
    <name type="scientific">Thermoanaerobacterium thermosaccharolyticum</name>
    <name type="common">Clostridium thermosaccharolyticum</name>
    <dbReference type="NCBI Taxonomy" id="1517"/>
    <lineage>
        <taxon>Bacteria</taxon>
        <taxon>Bacillati</taxon>
        <taxon>Bacillota</taxon>
        <taxon>Clostridia</taxon>
        <taxon>Thermoanaerobacterales</taxon>
        <taxon>Thermoanaerobacteraceae</taxon>
        <taxon>Thermoanaerobacterium</taxon>
    </lineage>
</organism>
<comment type="similarity">
    <text evidence="3">Belongs to the HPS/KGPDC family. HPS subfamily.</text>
</comment>
<dbReference type="EMBL" id="CP016893">
    <property type="protein sequence ID" value="AST56977.1"/>
    <property type="molecule type" value="Genomic_DNA"/>
</dbReference>
<evidence type="ECO:0000256" key="3">
    <source>
        <dbReference type="ARBA" id="ARBA00006350"/>
    </source>
</evidence>
<proteinExistence type="inferred from homology"/>
<evidence type="ECO:0000256" key="6">
    <source>
        <dbReference type="ARBA" id="ARBA00023277"/>
    </source>
</evidence>
<evidence type="ECO:0000259" key="7">
    <source>
        <dbReference type="SMART" id="SM00934"/>
    </source>
</evidence>
<dbReference type="Gene3D" id="3.20.20.70">
    <property type="entry name" value="Aldolase class I"/>
    <property type="match status" value="1"/>
</dbReference>
<keyword evidence="5" id="KW-0456">Lyase</keyword>
<dbReference type="SMART" id="SM00934">
    <property type="entry name" value="OMPdecase"/>
    <property type="match status" value="1"/>
</dbReference>
<dbReference type="InterPro" id="IPR011060">
    <property type="entry name" value="RibuloseP-bd_barrel"/>
</dbReference>
<reference evidence="8 9" key="1">
    <citation type="submission" date="2016-08" db="EMBL/GenBank/DDBJ databases">
        <title>A novel genetic cassette of butanologenic Thermoanaerobacterium thermosaccharolyticum that directly convert cellulose to butanol.</title>
        <authorList>
            <person name="Li T."/>
            <person name="He J."/>
        </authorList>
    </citation>
    <scope>NUCLEOTIDE SEQUENCE [LARGE SCALE GENOMIC DNA]</scope>
    <source>
        <strain evidence="8 9">TG57</strain>
    </source>
</reference>
<comment type="pathway">
    <text evidence="2">One-carbon metabolism; formaldehyde assimilation via RuMP pathway; D-fructose 6-phosphate from D-ribulose 5-phosphate and formaldehyde: step 1/2.</text>
</comment>
<dbReference type="SUPFAM" id="SSF51366">
    <property type="entry name" value="Ribulose-phoshate binding barrel"/>
    <property type="match status" value="1"/>
</dbReference>
<dbReference type="PANTHER" id="PTHR35039:SF3">
    <property type="entry name" value="3-KETO-L-GULONATE-6-PHOSPHATE DECARBOXYLASE SGBH-RELATED"/>
    <property type="match status" value="1"/>
</dbReference>
<evidence type="ECO:0000313" key="8">
    <source>
        <dbReference type="EMBL" id="AST56977.1"/>
    </source>
</evidence>
<dbReference type="GO" id="GO:0043801">
    <property type="term" value="F:hexulose-6-phosphate synthase activity"/>
    <property type="evidence" value="ECO:0007669"/>
    <property type="project" value="UniProtKB-EC"/>
</dbReference>
<dbReference type="GO" id="GO:0033982">
    <property type="term" value="F:3-dehydro-L-gulonate-6-phosphate decarboxylase activity"/>
    <property type="evidence" value="ECO:0007669"/>
    <property type="project" value="TreeGrafter"/>
</dbReference>
<evidence type="ECO:0000313" key="9">
    <source>
        <dbReference type="Proteomes" id="UP000214975"/>
    </source>
</evidence>
<evidence type="ECO:0000256" key="2">
    <source>
        <dbReference type="ARBA" id="ARBA00005014"/>
    </source>
</evidence>
<name>A0A223HX72_THETR</name>
<evidence type="ECO:0000256" key="4">
    <source>
        <dbReference type="ARBA" id="ARBA00012890"/>
    </source>
</evidence>
<dbReference type="Proteomes" id="UP000214975">
    <property type="component" value="Chromosome"/>
</dbReference>
<accession>A0A223HX72</accession>
<sequence>MKIQLAIDRVTITRAKEIIEEAYPFIDIIEIGTSLIKEYGISSIKEIKDLFPKKTILADLKTMDGGEYEFKMAYSSGADIATVMGAASIDTIKVCYSVAESFRRLMMIDLLEVKYEEIYKFSEFKNAIFCIHAPHDKENNNISKLLNNFKDKIHNNVTVAVAGGIDFDDIPELKKFNIDIVIIGSAITGSGKIAENASKFKEML</sequence>
<evidence type="ECO:0000256" key="5">
    <source>
        <dbReference type="ARBA" id="ARBA00023239"/>
    </source>
</evidence>
<keyword evidence="6" id="KW-0119">Carbohydrate metabolism</keyword>